<proteinExistence type="predicted"/>
<dbReference type="EMBL" id="JAUSVF010000001">
    <property type="protein sequence ID" value="MDQ0321254.1"/>
    <property type="molecule type" value="Genomic_DNA"/>
</dbReference>
<dbReference type="RefSeq" id="WP_307233569.1">
    <property type="nucleotide sequence ID" value="NZ_JAUSVF010000001.1"/>
</dbReference>
<accession>A0ABU0BSM5</accession>
<organism evidence="1 2">
    <name type="scientific">Pararhizobium capsulatum DSM 1112</name>
    <dbReference type="NCBI Taxonomy" id="1121113"/>
    <lineage>
        <taxon>Bacteria</taxon>
        <taxon>Pseudomonadati</taxon>
        <taxon>Pseudomonadota</taxon>
        <taxon>Alphaproteobacteria</taxon>
        <taxon>Hyphomicrobiales</taxon>
        <taxon>Rhizobiaceae</taxon>
        <taxon>Rhizobium/Agrobacterium group</taxon>
        <taxon>Pararhizobium</taxon>
    </lineage>
</organism>
<comment type="caution">
    <text evidence="1">The sequence shown here is derived from an EMBL/GenBank/DDBJ whole genome shotgun (WGS) entry which is preliminary data.</text>
</comment>
<reference evidence="1 2" key="1">
    <citation type="submission" date="2023-07" db="EMBL/GenBank/DDBJ databases">
        <title>Genomic Encyclopedia of Type Strains, Phase IV (KMG-IV): sequencing the most valuable type-strain genomes for metagenomic binning, comparative biology and taxonomic classification.</title>
        <authorList>
            <person name="Goeker M."/>
        </authorList>
    </citation>
    <scope>NUCLEOTIDE SEQUENCE [LARGE SCALE GENOMIC DNA]</scope>
    <source>
        <strain evidence="1 2">DSM 1112</strain>
    </source>
</reference>
<protein>
    <recommendedName>
        <fullName evidence="3">Methyl-accepting chemotaxis protein</fullName>
    </recommendedName>
</protein>
<evidence type="ECO:0000313" key="1">
    <source>
        <dbReference type="EMBL" id="MDQ0321254.1"/>
    </source>
</evidence>
<keyword evidence="2" id="KW-1185">Reference proteome</keyword>
<sequence length="86" mass="8732">MDQSTQKNAAMVEETSAASHKLAAEAGSLSSQLAKFRFEGGSIRTVQAAVPSSTPRSSPAAGMIRKVASAFGGKGGGDAGGDWQEF</sequence>
<evidence type="ECO:0008006" key="3">
    <source>
        <dbReference type="Google" id="ProtNLM"/>
    </source>
</evidence>
<name>A0ABU0BSM5_9HYPH</name>
<evidence type="ECO:0000313" key="2">
    <source>
        <dbReference type="Proteomes" id="UP001230207"/>
    </source>
</evidence>
<gene>
    <name evidence="1" type="ORF">QO002_003392</name>
</gene>
<dbReference type="Proteomes" id="UP001230207">
    <property type="component" value="Unassembled WGS sequence"/>
</dbReference>